<gene>
    <name evidence="3" type="ORF">DB30_04088</name>
</gene>
<protein>
    <submittedName>
        <fullName evidence="3">Uncharacterized protein</fullName>
    </submittedName>
</protein>
<name>A0A0C2D119_9BACT</name>
<feature type="region of interest" description="Disordered" evidence="1">
    <location>
        <begin position="1"/>
        <end position="136"/>
    </location>
</feature>
<feature type="compositionally biased region" description="Acidic residues" evidence="1">
    <location>
        <begin position="75"/>
        <end position="86"/>
    </location>
</feature>
<dbReference type="AlphaFoldDB" id="A0A0C2D119"/>
<keyword evidence="2" id="KW-1133">Transmembrane helix</keyword>
<evidence type="ECO:0000313" key="4">
    <source>
        <dbReference type="Proteomes" id="UP000031599"/>
    </source>
</evidence>
<accession>A0A0C2D119</accession>
<comment type="caution">
    <text evidence="3">The sequence shown here is derived from an EMBL/GenBank/DDBJ whole genome shotgun (WGS) entry which is preliminary data.</text>
</comment>
<evidence type="ECO:0000256" key="2">
    <source>
        <dbReference type="SAM" id="Phobius"/>
    </source>
</evidence>
<feature type="region of interest" description="Disordered" evidence="1">
    <location>
        <begin position="185"/>
        <end position="214"/>
    </location>
</feature>
<reference evidence="3 4" key="1">
    <citation type="submission" date="2014-12" db="EMBL/GenBank/DDBJ databases">
        <title>Genome assembly of Enhygromyxa salina DSM 15201.</title>
        <authorList>
            <person name="Sharma G."/>
            <person name="Subramanian S."/>
        </authorList>
    </citation>
    <scope>NUCLEOTIDE SEQUENCE [LARGE SCALE GENOMIC DNA]</scope>
    <source>
        <strain evidence="3 4">DSM 15201</strain>
    </source>
</reference>
<dbReference type="EMBL" id="JMCC02000031">
    <property type="protein sequence ID" value="KIG16926.1"/>
    <property type="molecule type" value="Genomic_DNA"/>
</dbReference>
<feature type="compositionally biased region" description="Basic and acidic residues" evidence="1">
    <location>
        <begin position="199"/>
        <end position="214"/>
    </location>
</feature>
<feature type="transmembrane region" description="Helical" evidence="2">
    <location>
        <begin position="143"/>
        <end position="164"/>
    </location>
</feature>
<organism evidence="3 4">
    <name type="scientific">Enhygromyxa salina</name>
    <dbReference type="NCBI Taxonomy" id="215803"/>
    <lineage>
        <taxon>Bacteria</taxon>
        <taxon>Pseudomonadati</taxon>
        <taxon>Myxococcota</taxon>
        <taxon>Polyangia</taxon>
        <taxon>Nannocystales</taxon>
        <taxon>Nannocystaceae</taxon>
        <taxon>Enhygromyxa</taxon>
    </lineage>
</organism>
<evidence type="ECO:0000313" key="3">
    <source>
        <dbReference type="EMBL" id="KIG16926.1"/>
    </source>
</evidence>
<dbReference type="Proteomes" id="UP000031599">
    <property type="component" value="Unassembled WGS sequence"/>
</dbReference>
<keyword evidence="2" id="KW-0812">Transmembrane</keyword>
<sequence>MRPRPRPTLIAQTAPPPVRQPTDFTAPVQVEPTPQPAHAEAHIETHVGPAPQPEYSAQLEASEDGFDDGVSVDMDAVEDMDMDIDVDVPAAPQAEQRTPPHTPATQDSSAARPQADPALAADLEPSGPAQDPAKPKKSVLGGVVKVFLLLLLLLVGGLMTWSLIVNQDPDPRRLLQEQFGIDLGVPVPAPAQPADGAAADDKADADGGKDDDNG</sequence>
<keyword evidence="2" id="KW-0472">Membrane</keyword>
<proteinExistence type="predicted"/>
<feature type="compositionally biased region" description="Low complexity" evidence="1">
    <location>
        <begin position="110"/>
        <end position="123"/>
    </location>
</feature>
<evidence type="ECO:0000256" key="1">
    <source>
        <dbReference type="SAM" id="MobiDB-lite"/>
    </source>
</evidence>